<protein>
    <submittedName>
        <fullName evidence="5">Lytic transglycosylase domain-containing protein</fullName>
    </submittedName>
</protein>
<sequence>MPRKARLLDHVAVGWNHPIAKNVTVAQKSEHGLREKPIPAFSRRALAILVLLGSALAGPAQGNPAEPASSGIDDALCRLIDASAREHDVPSAFLTRLIFQESSFRPGVTSPAGAQGVAQFMPGTARERGLIDPFDPEQAVPKAAHFLAELRQRFGNWGLAAAGYNGGPNRVAGWLARGGTGALPYETENYVVAITGASAQQWAEDAITEASRDARDLPLIRRPATPDGTSPCGTVVEAVRAGSRPSLSIAEAAFAPWGVQLAGNFSKARALASFKRAAARHRAVVGELLPMVIGTRLRSRGTRAFYRVRLPAATRTEATALCRRIQAQSGACVVLRS</sequence>
<dbReference type="GO" id="GO:0042834">
    <property type="term" value="F:peptidoglycan binding"/>
    <property type="evidence" value="ECO:0007669"/>
    <property type="project" value="InterPro"/>
</dbReference>
<evidence type="ECO:0000259" key="3">
    <source>
        <dbReference type="Pfam" id="PF01464"/>
    </source>
</evidence>
<accession>A0A370L3A0</accession>
<reference evidence="6" key="1">
    <citation type="submission" date="2018-07" db="EMBL/GenBank/DDBJ databases">
        <authorList>
            <person name="Safronova V.I."/>
            <person name="Chirak E.R."/>
            <person name="Sazanova A.L."/>
        </authorList>
    </citation>
    <scope>NUCLEOTIDE SEQUENCE [LARGE SCALE GENOMIC DNA]</scope>
    <source>
        <strain evidence="6">RCAM04685</strain>
    </source>
</reference>
<dbReference type="Pfam" id="PF05036">
    <property type="entry name" value="SPOR"/>
    <property type="match status" value="1"/>
</dbReference>
<evidence type="ECO:0000313" key="6">
    <source>
        <dbReference type="Proteomes" id="UP000255207"/>
    </source>
</evidence>
<dbReference type="InterPro" id="IPR008258">
    <property type="entry name" value="Transglycosylase_SLT_dom_1"/>
</dbReference>
<feature type="domain" description="SPOR" evidence="4">
    <location>
        <begin position="256"/>
        <end position="335"/>
    </location>
</feature>
<evidence type="ECO:0000313" key="5">
    <source>
        <dbReference type="EMBL" id="RDJ22881.1"/>
    </source>
</evidence>
<dbReference type="SUPFAM" id="SSF53955">
    <property type="entry name" value="Lysozyme-like"/>
    <property type="match status" value="1"/>
</dbReference>
<comment type="caution">
    <text evidence="5">The sequence shown here is derived from an EMBL/GenBank/DDBJ whole genome shotgun (WGS) entry which is preliminary data.</text>
</comment>
<feature type="domain" description="Transglycosylase SLT" evidence="3">
    <location>
        <begin position="79"/>
        <end position="177"/>
    </location>
</feature>
<dbReference type="Proteomes" id="UP000255207">
    <property type="component" value="Unassembled WGS sequence"/>
</dbReference>
<dbReference type="Pfam" id="PF01464">
    <property type="entry name" value="SLT"/>
    <property type="match status" value="1"/>
</dbReference>
<evidence type="ECO:0000256" key="2">
    <source>
        <dbReference type="ARBA" id="ARBA00009387"/>
    </source>
</evidence>
<keyword evidence="6" id="KW-1185">Reference proteome</keyword>
<dbReference type="Gene3D" id="1.10.530.10">
    <property type="match status" value="1"/>
</dbReference>
<evidence type="ECO:0000256" key="1">
    <source>
        <dbReference type="ARBA" id="ARBA00007734"/>
    </source>
</evidence>
<comment type="similarity">
    <text evidence="1">Belongs to the transglycosylase Slt family.</text>
</comment>
<dbReference type="AlphaFoldDB" id="A0A370L3A0"/>
<gene>
    <name evidence="5" type="ORF">DWE98_17065</name>
</gene>
<dbReference type="PANTHER" id="PTHR37423">
    <property type="entry name" value="SOLUBLE LYTIC MUREIN TRANSGLYCOSYLASE-RELATED"/>
    <property type="match status" value="1"/>
</dbReference>
<evidence type="ECO:0000259" key="4">
    <source>
        <dbReference type="Pfam" id="PF05036"/>
    </source>
</evidence>
<dbReference type="InterPro" id="IPR023346">
    <property type="entry name" value="Lysozyme-like_dom_sf"/>
</dbReference>
<name>A0A370L3A0_9HYPH</name>
<dbReference type="OrthoDB" id="9801695at2"/>
<dbReference type="PANTHER" id="PTHR37423:SF2">
    <property type="entry name" value="MEMBRANE-BOUND LYTIC MUREIN TRANSGLYCOSYLASE C"/>
    <property type="match status" value="1"/>
</dbReference>
<organism evidence="5 6">
    <name type="scientific">Bosea caraganae</name>
    <dbReference type="NCBI Taxonomy" id="2763117"/>
    <lineage>
        <taxon>Bacteria</taxon>
        <taxon>Pseudomonadati</taxon>
        <taxon>Pseudomonadota</taxon>
        <taxon>Alphaproteobacteria</taxon>
        <taxon>Hyphomicrobiales</taxon>
        <taxon>Boseaceae</taxon>
        <taxon>Bosea</taxon>
    </lineage>
</organism>
<comment type="similarity">
    <text evidence="2">Belongs to the virb1 family.</text>
</comment>
<proteinExistence type="inferred from homology"/>
<dbReference type="EMBL" id="QQTP01000009">
    <property type="protein sequence ID" value="RDJ22881.1"/>
    <property type="molecule type" value="Genomic_DNA"/>
</dbReference>
<dbReference type="InterPro" id="IPR007730">
    <property type="entry name" value="SPOR-like_dom"/>
</dbReference>